<comment type="caution">
    <text evidence="1">The sequence shown here is derived from an EMBL/GenBank/DDBJ whole genome shotgun (WGS) entry which is preliminary data.</text>
</comment>
<proteinExistence type="predicted"/>
<evidence type="ECO:0000313" key="1">
    <source>
        <dbReference type="EMBL" id="KAJ9066885.1"/>
    </source>
</evidence>
<accession>A0ACC2SX66</accession>
<sequence length="220" mass="24673">MYELLKTLNDVLNKASIVCGLLVVIIILGCMCVSCSSMNRRSIRFTLAISVVDVLKAAVLLVYNEVDEDGVVCEGISFAFHYLTLVYFFLNVAVALNLQLVFVHGVIAGKKHELTCWYVCIGLPYVLLLFPLSAGKIGQDNGYCEFRDPTTLETNLYVYLCFLVWCISSCLYCAVAVILVTVRLRQKVTVLDSILKRTMTQSAKESSDLKKKIEKLIYRV</sequence>
<reference evidence="1" key="1">
    <citation type="submission" date="2022-04" db="EMBL/GenBank/DDBJ databases">
        <title>Genome of the entomopathogenic fungus Entomophthora muscae.</title>
        <authorList>
            <person name="Elya C."/>
            <person name="Lovett B.R."/>
            <person name="Lee E."/>
            <person name="Macias A.M."/>
            <person name="Hajek A.E."/>
            <person name="De Bivort B.L."/>
            <person name="Kasson M.T."/>
            <person name="De Fine Licht H.H."/>
            <person name="Stajich J.E."/>
        </authorList>
    </citation>
    <scope>NUCLEOTIDE SEQUENCE</scope>
    <source>
        <strain evidence="1">Berkeley</strain>
    </source>
</reference>
<protein>
    <submittedName>
        <fullName evidence="1">Uncharacterized protein</fullName>
    </submittedName>
</protein>
<organism evidence="1 2">
    <name type="scientific">Entomophthora muscae</name>
    <dbReference type="NCBI Taxonomy" id="34485"/>
    <lineage>
        <taxon>Eukaryota</taxon>
        <taxon>Fungi</taxon>
        <taxon>Fungi incertae sedis</taxon>
        <taxon>Zoopagomycota</taxon>
        <taxon>Entomophthoromycotina</taxon>
        <taxon>Entomophthoromycetes</taxon>
        <taxon>Entomophthorales</taxon>
        <taxon>Entomophthoraceae</taxon>
        <taxon>Entomophthora</taxon>
    </lineage>
</organism>
<name>A0ACC2SX66_9FUNG</name>
<evidence type="ECO:0000313" key="2">
    <source>
        <dbReference type="Proteomes" id="UP001165960"/>
    </source>
</evidence>
<dbReference type="EMBL" id="QTSX02004274">
    <property type="protein sequence ID" value="KAJ9066885.1"/>
    <property type="molecule type" value="Genomic_DNA"/>
</dbReference>
<dbReference type="Proteomes" id="UP001165960">
    <property type="component" value="Unassembled WGS sequence"/>
</dbReference>
<gene>
    <name evidence="1" type="ORF">DSO57_1005265</name>
</gene>
<keyword evidence="2" id="KW-1185">Reference proteome</keyword>